<dbReference type="Proteomes" id="UP001552299">
    <property type="component" value="Unassembled WGS sequence"/>
</dbReference>
<feature type="compositionally biased region" description="Polar residues" evidence="1">
    <location>
        <begin position="118"/>
        <end position="135"/>
    </location>
</feature>
<gene>
    <name evidence="2" type="ORF">M5K25_008379</name>
</gene>
<feature type="compositionally biased region" description="Basic and acidic residues" evidence="1">
    <location>
        <begin position="546"/>
        <end position="560"/>
    </location>
</feature>
<dbReference type="EMBL" id="JANQDX010000007">
    <property type="protein sequence ID" value="KAL0921318.1"/>
    <property type="molecule type" value="Genomic_DNA"/>
</dbReference>
<dbReference type="AlphaFoldDB" id="A0ABD0V8M6"/>
<feature type="region of interest" description="Disordered" evidence="1">
    <location>
        <begin position="116"/>
        <end position="135"/>
    </location>
</feature>
<organism evidence="2 3">
    <name type="scientific">Dendrobium thyrsiflorum</name>
    <name type="common">Pinecone-like raceme dendrobium</name>
    <name type="synonym">Orchid</name>
    <dbReference type="NCBI Taxonomy" id="117978"/>
    <lineage>
        <taxon>Eukaryota</taxon>
        <taxon>Viridiplantae</taxon>
        <taxon>Streptophyta</taxon>
        <taxon>Embryophyta</taxon>
        <taxon>Tracheophyta</taxon>
        <taxon>Spermatophyta</taxon>
        <taxon>Magnoliopsida</taxon>
        <taxon>Liliopsida</taxon>
        <taxon>Asparagales</taxon>
        <taxon>Orchidaceae</taxon>
        <taxon>Epidendroideae</taxon>
        <taxon>Malaxideae</taxon>
        <taxon>Dendrobiinae</taxon>
        <taxon>Dendrobium</taxon>
    </lineage>
</organism>
<sequence>MTLELGEGDSLRWQPPFHKTLPRLRVDSNNLTYEDEVLDLGKNSELNPMAGKLFFTFERGLTCEQIDLGNKIQFGLGFTSAELTLDGKKILELDVPKGQNPVLELVLETHLDPLSPTKGESTFEEGSSSATPFTSKNQRKNYLRRVRKKIAKARKSIEIKTLAQVELEAVEDLPIPASSPLLWGSRFHPLAAAIGEERMTRIAHAPPCLVDYSTRTTLKEKQLQRSRVLRNMIHTYFAQAGETSNMQPVTSVIVDGYHRVPCPPSSKMEGIVLTGPGHSRHSDGRLPVPSPRPPKLSPTRKVTEVKGKRPKSPERRNVPKKLIKFDPSPLSVRHLQPSVRVPRPATVVRPLVPPVASPVSLIPSSVPALVVLDAVQFLDVPSPDPPMTLGLITLGSEDSAPPVVEVATSLPPMPPLGVDIPHSVENATLLTTHPGVVEGEEMVQDEDERMIEQLMAEPPTTEELKLQNIMSKISNEDFRKMMEANIPIDSEMVGDRPIDEVVQEIKEILKKKEAEEAFDPDLDDMLVDEDDPVVEVCMVETQGSSKEVEPSKHRSCKDEGPAVVESDSDDPVEVGNDDAQVKKLEARVAEMLH</sequence>
<evidence type="ECO:0000256" key="1">
    <source>
        <dbReference type="SAM" id="MobiDB-lite"/>
    </source>
</evidence>
<evidence type="ECO:0000313" key="3">
    <source>
        <dbReference type="Proteomes" id="UP001552299"/>
    </source>
</evidence>
<feature type="compositionally biased region" description="Basic and acidic residues" evidence="1">
    <location>
        <begin position="301"/>
        <end position="317"/>
    </location>
</feature>
<feature type="region of interest" description="Disordered" evidence="1">
    <location>
        <begin position="273"/>
        <end position="318"/>
    </location>
</feature>
<reference evidence="2 3" key="1">
    <citation type="journal article" date="2024" name="Plant Biotechnol. J.">
        <title>Dendrobium thyrsiflorum genome and its molecular insights into genes involved in important horticultural traits.</title>
        <authorList>
            <person name="Chen B."/>
            <person name="Wang J.Y."/>
            <person name="Zheng P.J."/>
            <person name="Li K.L."/>
            <person name="Liang Y.M."/>
            <person name="Chen X.F."/>
            <person name="Zhang C."/>
            <person name="Zhao X."/>
            <person name="He X."/>
            <person name="Zhang G.Q."/>
            <person name="Liu Z.J."/>
            <person name="Xu Q."/>
        </authorList>
    </citation>
    <scope>NUCLEOTIDE SEQUENCE [LARGE SCALE GENOMIC DNA]</scope>
    <source>
        <strain evidence="2">GZMU011</strain>
    </source>
</reference>
<accession>A0ABD0V8M6</accession>
<feature type="compositionally biased region" description="Acidic residues" evidence="1">
    <location>
        <begin position="566"/>
        <end position="576"/>
    </location>
</feature>
<proteinExistence type="predicted"/>
<feature type="region of interest" description="Disordered" evidence="1">
    <location>
        <begin position="541"/>
        <end position="578"/>
    </location>
</feature>
<keyword evidence="3" id="KW-1185">Reference proteome</keyword>
<name>A0ABD0V8M6_DENTH</name>
<protein>
    <submittedName>
        <fullName evidence="2">Uncharacterized protein</fullName>
    </submittedName>
</protein>
<comment type="caution">
    <text evidence="2">The sequence shown here is derived from an EMBL/GenBank/DDBJ whole genome shotgun (WGS) entry which is preliminary data.</text>
</comment>
<evidence type="ECO:0000313" key="2">
    <source>
        <dbReference type="EMBL" id="KAL0921318.1"/>
    </source>
</evidence>